<dbReference type="Gene3D" id="1.10.287.110">
    <property type="entry name" value="DnaJ domain"/>
    <property type="match status" value="1"/>
</dbReference>
<dbReference type="PANTHER" id="PTHR12388">
    <property type="entry name" value="MITOCHONDRIA ASSOCIATED GRANULOCYTE MACROPHAGE CSF SIGNALING MOLECULE"/>
    <property type="match status" value="1"/>
</dbReference>
<evidence type="ECO:0000256" key="4">
    <source>
        <dbReference type="ARBA" id="ARBA00022792"/>
    </source>
</evidence>
<evidence type="ECO:0000256" key="8">
    <source>
        <dbReference type="ARBA" id="ARBA00023136"/>
    </source>
</evidence>
<proteinExistence type="inferred from homology"/>
<comment type="caution">
    <text evidence="9">The sequence shown here is derived from an EMBL/GenBank/DDBJ whole genome shotgun (WGS) entry which is preliminary data.</text>
</comment>
<dbReference type="OrthoDB" id="10262892at2759"/>
<keyword evidence="7" id="KW-0496">Mitochondrion</keyword>
<comment type="subcellular location">
    <subcellularLocation>
        <location evidence="1">Mitochondrion inner membrane</location>
        <topology evidence="1">Peripheral membrane protein</topology>
    </subcellularLocation>
</comment>
<evidence type="ECO:0000256" key="6">
    <source>
        <dbReference type="ARBA" id="ARBA00023010"/>
    </source>
</evidence>
<keyword evidence="8" id="KW-0472">Membrane</keyword>
<dbReference type="GO" id="GO:0005744">
    <property type="term" value="C:TIM23 mitochondrial import inner membrane translocase complex"/>
    <property type="evidence" value="ECO:0007669"/>
    <property type="project" value="InterPro"/>
</dbReference>
<accession>A0A9Q0FY12</accession>
<dbReference type="FunFam" id="1.10.287.110:FF:000006">
    <property type="entry name" value="Import inner membrane translocase subunit TIM16"/>
    <property type="match status" value="1"/>
</dbReference>
<evidence type="ECO:0000256" key="1">
    <source>
        <dbReference type="ARBA" id="ARBA00004637"/>
    </source>
</evidence>
<evidence type="ECO:0000256" key="2">
    <source>
        <dbReference type="ARBA" id="ARBA00008817"/>
    </source>
</evidence>
<reference evidence="9" key="2">
    <citation type="journal article" date="2023" name="Plants (Basel)">
        <title>Annotation of the Turnera subulata (Passifloraceae) Draft Genome Reveals the S-Locus Evolved after the Divergence of Turneroideae from Passifloroideae in a Stepwise Manner.</title>
        <authorList>
            <person name="Henning P.M."/>
            <person name="Roalson E.H."/>
            <person name="Mir W."/>
            <person name="McCubbin A.G."/>
            <person name="Shore J.S."/>
        </authorList>
    </citation>
    <scope>NUCLEOTIDE SEQUENCE</scope>
    <source>
        <strain evidence="9">F60SS</strain>
    </source>
</reference>
<name>A0A9Q0FY12_9ROSI</name>
<reference evidence="9" key="1">
    <citation type="submission" date="2022-02" db="EMBL/GenBank/DDBJ databases">
        <authorList>
            <person name="Henning P.M."/>
            <person name="McCubbin A.G."/>
            <person name="Shore J.S."/>
        </authorList>
    </citation>
    <scope>NUCLEOTIDE SEQUENCE</scope>
    <source>
        <strain evidence="9">F60SS</strain>
        <tissue evidence="9">Leaves</tissue>
    </source>
</reference>
<sequence length="226" mass="25139">MLARTHYGLSKEAHLTIGPHYCFSPFNRLNLPPRQLLALFSQLKPQNFPTTPNNTNLLLQGFCRSSLLLKYLGFLNSEVSFLLPPVKFFLLPSSYGMCSPLFSCALVEITMTTDASKLLAQLIVAGSGILVRAFGQAYKQALSNAAKSGAAQEAVQNIRRGSQVMAEREARQILGITEKSTWEEVLQKYDNLFRNNAKGSFYLQSKVQRAKECLEQVYKPEGPTGI</sequence>
<evidence type="ECO:0000313" key="9">
    <source>
        <dbReference type="EMBL" id="KAJ4838401.1"/>
    </source>
</evidence>
<comment type="similarity">
    <text evidence="2">Belongs to the TIM16/PAM16 family.</text>
</comment>
<organism evidence="9 10">
    <name type="scientific">Turnera subulata</name>
    <dbReference type="NCBI Taxonomy" id="218843"/>
    <lineage>
        <taxon>Eukaryota</taxon>
        <taxon>Viridiplantae</taxon>
        <taxon>Streptophyta</taxon>
        <taxon>Embryophyta</taxon>
        <taxon>Tracheophyta</taxon>
        <taxon>Spermatophyta</taxon>
        <taxon>Magnoliopsida</taxon>
        <taxon>eudicotyledons</taxon>
        <taxon>Gunneridae</taxon>
        <taxon>Pentapetalae</taxon>
        <taxon>rosids</taxon>
        <taxon>fabids</taxon>
        <taxon>Malpighiales</taxon>
        <taxon>Passifloraceae</taxon>
        <taxon>Turnera</taxon>
    </lineage>
</organism>
<dbReference type="AlphaFoldDB" id="A0A9Q0FY12"/>
<keyword evidence="10" id="KW-1185">Reference proteome</keyword>
<evidence type="ECO:0000256" key="7">
    <source>
        <dbReference type="ARBA" id="ARBA00023128"/>
    </source>
</evidence>
<dbReference type="GO" id="GO:0031348">
    <property type="term" value="P:negative regulation of defense response"/>
    <property type="evidence" value="ECO:0007669"/>
    <property type="project" value="UniProtKB-ARBA"/>
</dbReference>
<keyword evidence="6" id="KW-0811">Translocation</keyword>
<keyword evidence="5" id="KW-0653">Protein transport</keyword>
<dbReference type="PANTHER" id="PTHR12388:SF6">
    <property type="entry name" value="MITOCHONDRIAL IMPORT INNER MEMBRANE TRANSLOCASE SUBUNIT PAM16 LIKE 1"/>
    <property type="match status" value="1"/>
</dbReference>
<dbReference type="Proteomes" id="UP001141552">
    <property type="component" value="Unassembled WGS sequence"/>
</dbReference>
<dbReference type="InterPro" id="IPR036869">
    <property type="entry name" value="J_dom_sf"/>
</dbReference>
<dbReference type="EMBL" id="JAKUCV010003563">
    <property type="protein sequence ID" value="KAJ4838401.1"/>
    <property type="molecule type" value="Genomic_DNA"/>
</dbReference>
<dbReference type="InterPro" id="IPR005341">
    <property type="entry name" value="Tim16"/>
</dbReference>
<keyword evidence="3" id="KW-0813">Transport</keyword>
<evidence type="ECO:0000256" key="3">
    <source>
        <dbReference type="ARBA" id="ARBA00022448"/>
    </source>
</evidence>
<dbReference type="GO" id="GO:0030150">
    <property type="term" value="P:protein import into mitochondrial matrix"/>
    <property type="evidence" value="ECO:0007669"/>
    <property type="project" value="InterPro"/>
</dbReference>
<gene>
    <name evidence="9" type="ORF">Tsubulata_017431</name>
</gene>
<dbReference type="Pfam" id="PF03656">
    <property type="entry name" value="Pam16"/>
    <property type="match status" value="1"/>
</dbReference>
<keyword evidence="4" id="KW-0999">Mitochondrion inner membrane</keyword>
<protein>
    <submittedName>
        <fullName evidence="9">Uncharacterized protein</fullName>
    </submittedName>
</protein>
<evidence type="ECO:0000256" key="5">
    <source>
        <dbReference type="ARBA" id="ARBA00022927"/>
    </source>
</evidence>
<evidence type="ECO:0000313" key="10">
    <source>
        <dbReference type="Proteomes" id="UP001141552"/>
    </source>
</evidence>